<dbReference type="GO" id="GO:0003700">
    <property type="term" value="F:DNA-binding transcription factor activity"/>
    <property type="evidence" value="ECO:0007669"/>
    <property type="project" value="TreeGrafter"/>
</dbReference>
<dbReference type="SUPFAM" id="SSF48498">
    <property type="entry name" value="Tetracyclin repressor-like, C-terminal domain"/>
    <property type="match status" value="1"/>
</dbReference>
<reference evidence="6 7" key="1">
    <citation type="journal article" date="2012" name="BMC Genomics">
        <title>Comparative genomics of the classical Bordetella subspecies: the evolution and exchange of virulence-associated diversity amongst closely related pathogens.</title>
        <authorList>
            <person name="Park J."/>
            <person name="Zhang Y."/>
            <person name="Buboltz A.M."/>
            <person name="Zhang X."/>
            <person name="Schuster S.C."/>
            <person name="Ahuja U."/>
            <person name="Liu M."/>
            <person name="Miller J.F."/>
            <person name="Sebaihia M."/>
            <person name="Bentley S.D."/>
            <person name="Parkhill J."/>
            <person name="Harvill E.T."/>
        </authorList>
    </citation>
    <scope>NUCLEOTIDE SEQUENCE [LARGE SCALE GENOMIC DNA]</scope>
    <source>
        <strain evidence="6 7">253</strain>
    </source>
</reference>
<dbReference type="PANTHER" id="PTHR30055:SF234">
    <property type="entry name" value="HTH-TYPE TRANSCRIPTIONAL REGULATOR BETI"/>
    <property type="match status" value="1"/>
</dbReference>
<dbReference type="InterPro" id="IPR001647">
    <property type="entry name" value="HTH_TetR"/>
</dbReference>
<dbReference type="PANTHER" id="PTHR30055">
    <property type="entry name" value="HTH-TYPE TRANSCRIPTIONAL REGULATOR RUTR"/>
    <property type="match status" value="1"/>
</dbReference>
<keyword evidence="2 4" id="KW-0238">DNA-binding</keyword>
<dbReference type="InterPro" id="IPR009057">
    <property type="entry name" value="Homeodomain-like_sf"/>
</dbReference>
<evidence type="ECO:0000256" key="2">
    <source>
        <dbReference type="ARBA" id="ARBA00023125"/>
    </source>
</evidence>
<dbReference type="InterPro" id="IPR015292">
    <property type="entry name" value="Tscrpt_reg_YbiH_C"/>
</dbReference>
<dbReference type="Pfam" id="PF00440">
    <property type="entry name" value="TetR_N"/>
    <property type="match status" value="1"/>
</dbReference>
<gene>
    <name evidence="6" type="ORF">BN112_0210</name>
</gene>
<dbReference type="InterPro" id="IPR050109">
    <property type="entry name" value="HTH-type_TetR-like_transc_reg"/>
</dbReference>
<dbReference type="KEGG" id="bbh:BN112_0210"/>
<dbReference type="Gene3D" id="1.10.10.60">
    <property type="entry name" value="Homeodomain-like"/>
    <property type="match status" value="1"/>
</dbReference>
<dbReference type="SUPFAM" id="SSF46689">
    <property type="entry name" value="Homeodomain-like"/>
    <property type="match status" value="1"/>
</dbReference>
<evidence type="ECO:0000313" key="6">
    <source>
        <dbReference type="EMBL" id="CCJ52128.1"/>
    </source>
</evidence>
<evidence type="ECO:0000259" key="5">
    <source>
        <dbReference type="PROSITE" id="PS50977"/>
    </source>
</evidence>
<dbReference type="GeneID" id="93203077"/>
<dbReference type="Gene3D" id="1.10.357.10">
    <property type="entry name" value="Tetracycline Repressor, domain 2"/>
    <property type="match status" value="1"/>
</dbReference>
<dbReference type="OrthoDB" id="2356263at2"/>
<dbReference type="PROSITE" id="PS50977">
    <property type="entry name" value="HTH_TETR_2"/>
    <property type="match status" value="1"/>
</dbReference>
<protein>
    <submittedName>
        <fullName evidence="6">Putative TetR-family transcriptional regulator</fullName>
    </submittedName>
</protein>
<dbReference type="InterPro" id="IPR036271">
    <property type="entry name" value="Tet_transcr_reg_TetR-rel_C_sf"/>
</dbReference>
<dbReference type="AlphaFoldDB" id="A0A0C6P1F0"/>
<organism evidence="6 7">
    <name type="scientific">Bordetella bronchiseptica 253</name>
    <dbReference type="NCBI Taxonomy" id="568707"/>
    <lineage>
        <taxon>Bacteria</taxon>
        <taxon>Pseudomonadati</taxon>
        <taxon>Pseudomonadota</taxon>
        <taxon>Betaproteobacteria</taxon>
        <taxon>Burkholderiales</taxon>
        <taxon>Alcaligenaceae</taxon>
        <taxon>Bordetella</taxon>
    </lineage>
</organism>
<keyword evidence="3" id="KW-0804">Transcription</keyword>
<feature type="domain" description="HTH tetR-type" evidence="5">
    <location>
        <begin position="13"/>
        <end position="73"/>
    </location>
</feature>
<dbReference type="RefSeq" id="WP_003812253.1">
    <property type="nucleotide sequence ID" value="NC_019382.1"/>
</dbReference>
<accession>A0A0C6P1F0</accession>
<dbReference type="HOGENOM" id="CLU_069356_16_1_4"/>
<dbReference type="PRINTS" id="PR00455">
    <property type="entry name" value="HTHTETR"/>
</dbReference>
<dbReference type="EMBL" id="HE965806">
    <property type="protein sequence ID" value="CCJ52128.1"/>
    <property type="molecule type" value="Genomic_DNA"/>
</dbReference>
<proteinExistence type="predicted"/>
<evidence type="ECO:0000256" key="4">
    <source>
        <dbReference type="PROSITE-ProRule" id="PRU00335"/>
    </source>
</evidence>
<keyword evidence="1" id="KW-0805">Transcription regulation</keyword>
<sequence length="215" mass="22901">MTRPRRSLRADGASTRARILEAAGQLFGQYGYAGVASKAICAAAGADLAAINYHFGSRDGLYRAVLVEGHKHFINLDTLTALTQSDLSPREKLCAFIDGMVAGLWEQDWHTRVCAREVLAPSAHFAALIDEEVLPKFRLVAGILGDITGFAPGDPALARCAVSIVAPCMMLMVVDRNAPSPPQQVLAQPAADLAEHLKRFALAGLDAVSAAAPRR</sequence>
<dbReference type="Pfam" id="PF09209">
    <property type="entry name" value="CecR_C"/>
    <property type="match status" value="1"/>
</dbReference>
<evidence type="ECO:0000256" key="1">
    <source>
        <dbReference type="ARBA" id="ARBA00023015"/>
    </source>
</evidence>
<evidence type="ECO:0000256" key="3">
    <source>
        <dbReference type="ARBA" id="ARBA00023163"/>
    </source>
</evidence>
<feature type="DNA-binding region" description="H-T-H motif" evidence="4">
    <location>
        <begin position="36"/>
        <end position="55"/>
    </location>
</feature>
<dbReference type="Proteomes" id="UP000007564">
    <property type="component" value="Chromosome"/>
</dbReference>
<dbReference type="GO" id="GO:0000976">
    <property type="term" value="F:transcription cis-regulatory region binding"/>
    <property type="evidence" value="ECO:0007669"/>
    <property type="project" value="TreeGrafter"/>
</dbReference>
<evidence type="ECO:0000313" key="7">
    <source>
        <dbReference type="Proteomes" id="UP000007564"/>
    </source>
</evidence>
<name>A0A0C6P1F0_BORBO</name>